<name>A0ABD3QDG0_9STRA</name>
<sequence length="313" mass="36020">MTVNKWRTKYPSHTGSNFENACIKCQKCGVPRRGHFDKKSRQEKTKLMAERAKFPIATYQIAAVYIQKHARAFIALMEGVHVILVNIASLYTDLPQLLKYKIYGGSIAGNNSYSLLLDDGRQDNLLIPLLDAMLVGSLRNHPDLNKTLTFRIDGSMSPPLIVYKSLENTKLLNGDCRDSLQSEVYINYPELVRDTMEHKKRTPWNIVDPEKMAAFICKELKKMRELSKRKKERNSRLSKTKGSTQLKREKIRKKSQLKWKWFYDGHLDHNAPTLNDGEGKLNTNDEDCTEDVLAWLDVLDLNAQKYDIDIDDG</sequence>
<feature type="compositionally biased region" description="Basic residues" evidence="1">
    <location>
        <begin position="227"/>
        <end position="239"/>
    </location>
</feature>
<comment type="caution">
    <text evidence="2">The sequence shown here is derived from an EMBL/GenBank/DDBJ whole genome shotgun (WGS) entry which is preliminary data.</text>
</comment>
<reference evidence="2 3" key="1">
    <citation type="journal article" date="2020" name="G3 (Bethesda)">
        <title>Improved Reference Genome for Cyclotella cryptica CCMP332, a Model for Cell Wall Morphogenesis, Salinity Adaptation, and Lipid Production in Diatoms (Bacillariophyta).</title>
        <authorList>
            <person name="Roberts W.R."/>
            <person name="Downey K.M."/>
            <person name="Ruck E.C."/>
            <person name="Traller J.C."/>
            <person name="Alverson A.J."/>
        </authorList>
    </citation>
    <scope>NUCLEOTIDE SEQUENCE [LARGE SCALE GENOMIC DNA]</scope>
    <source>
        <strain evidence="2 3">CCMP332</strain>
    </source>
</reference>
<evidence type="ECO:0000313" key="3">
    <source>
        <dbReference type="Proteomes" id="UP001516023"/>
    </source>
</evidence>
<gene>
    <name evidence="2" type="ORF">HJC23_005713</name>
</gene>
<organism evidence="2 3">
    <name type="scientific">Cyclotella cryptica</name>
    <dbReference type="NCBI Taxonomy" id="29204"/>
    <lineage>
        <taxon>Eukaryota</taxon>
        <taxon>Sar</taxon>
        <taxon>Stramenopiles</taxon>
        <taxon>Ochrophyta</taxon>
        <taxon>Bacillariophyta</taxon>
        <taxon>Coscinodiscophyceae</taxon>
        <taxon>Thalassiosirophycidae</taxon>
        <taxon>Stephanodiscales</taxon>
        <taxon>Stephanodiscaceae</taxon>
        <taxon>Cyclotella</taxon>
    </lineage>
</organism>
<proteinExistence type="predicted"/>
<evidence type="ECO:0000313" key="2">
    <source>
        <dbReference type="EMBL" id="KAL3798152.1"/>
    </source>
</evidence>
<keyword evidence="3" id="KW-1185">Reference proteome</keyword>
<accession>A0ABD3QDG0</accession>
<protein>
    <submittedName>
        <fullName evidence="2">Uncharacterized protein</fullName>
    </submittedName>
</protein>
<feature type="region of interest" description="Disordered" evidence="1">
    <location>
        <begin position="226"/>
        <end position="247"/>
    </location>
</feature>
<dbReference type="AlphaFoldDB" id="A0ABD3QDG0"/>
<dbReference type="Proteomes" id="UP001516023">
    <property type="component" value="Unassembled WGS sequence"/>
</dbReference>
<evidence type="ECO:0000256" key="1">
    <source>
        <dbReference type="SAM" id="MobiDB-lite"/>
    </source>
</evidence>
<dbReference type="EMBL" id="JABMIG020000048">
    <property type="protein sequence ID" value="KAL3798152.1"/>
    <property type="molecule type" value="Genomic_DNA"/>
</dbReference>